<accession>A0CHY9</accession>
<dbReference type="Proteomes" id="UP000000600">
    <property type="component" value="Unassembled WGS sequence"/>
</dbReference>
<dbReference type="RefSeq" id="XP_001437803.1">
    <property type="nucleotide sequence ID" value="XM_001437766.1"/>
</dbReference>
<evidence type="ECO:0000313" key="2">
    <source>
        <dbReference type="EMBL" id="CAK70406.1"/>
    </source>
</evidence>
<dbReference type="KEGG" id="ptm:GSPATT00038508001"/>
<sequence>MNLFTFQDIARMRIYLEILFKFGMLGSINLLVVFKLIQIIYLVGNRGLYTKIEMSILKLGACFCIKEQLNIQFIVNL</sequence>
<keyword evidence="1" id="KW-1133">Transmembrane helix</keyword>
<dbReference type="GeneID" id="5023588"/>
<keyword evidence="1" id="KW-0812">Transmembrane</keyword>
<name>A0CHY9_PARTE</name>
<evidence type="ECO:0000313" key="3">
    <source>
        <dbReference type="Proteomes" id="UP000000600"/>
    </source>
</evidence>
<keyword evidence="1" id="KW-0472">Membrane</keyword>
<organism evidence="2 3">
    <name type="scientific">Paramecium tetraurelia</name>
    <dbReference type="NCBI Taxonomy" id="5888"/>
    <lineage>
        <taxon>Eukaryota</taxon>
        <taxon>Sar</taxon>
        <taxon>Alveolata</taxon>
        <taxon>Ciliophora</taxon>
        <taxon>Intramacronucleata</taxon>
        <taxon>Oligohymenophorea</taxon>
        <taxon>Peniculida</taxon>
        <taxon>Parameciidae</taxon>
        <taxon>Paramecium</taxon>
    </lineage>
</organism>
<dbReference type="EMBL" id="CT868080">
    <property type="protein sequence ID" value="CAK70406.1"/>
    <property type="molecule type" value="Genomic_DNA"/>
</dbReference>
<reference evidence="2 3" key="1">
    <citation type="journal article" date="2006" name="Nature">
        <title>Global trends of whole-genome duplications revealed by the ciliate Paramecium tetraurelia.</title>
        <authorList>
            <consortium name="Genoscope"/>
            <person name="Aury J.-M."/>
            <person name="Jaillon O."/>
            <person name="Duret L."/>
            <person name="Noel B."/>
            <person name="Jubin C."/>
            <person name="Porcel B.M."/>
            <person name="Segurens B."/>
            <person name="Daubin V."/>
            <person name="Anthouard V."/>
            <person name="Aiach N."/>
            <person name="Arnaiz O."/>
            <person name="Billaut A."/>
            <person name="Beisson J."/>
            <person name="Blanc I."/>
            <person name="Bouhouche K."/>
            <person name="Camara F."/>
            <person name="Duharcourt S."/>
            <person name="Guigo R."/>
            <person name="Gogendeau D."/>
            <person name="Katinka M."/>
            <person name="Keller A.-M."/>
            <person name="Kissmehl R."/>
            <person name="Klotz C."/>
            <person name="Koll F."/>
            <person name="Le Moue A."/>
            <person name="Lepere C."/>
            <person name="Malinsky S."/>
            <person name="Nowacki M."/>
            <person name="Nowak J.K."/>
            <person name="Plattner H."/>
            <person name="Poulain J."/>
            <person name="Ruiz F."/>
            <person name="Serrano V."/>
            <person name="Zagulski M."/>
            <person name="Dessen P."/>
            <person name="Betermier M."/>
            <person name="Weissenbach J."/>
            <person name="Scarpelli C."/>
            <person name="Schachter V."/>
            <person name="Sperling L."/>
            <person name="Meyer E."/>
            <person name="Cohen J."/>
            <person name="Wincker P."/>
        </authorList>
    </citation>
    <scope>NUCLEOTIDE SEQUENCE [LARGE SCALE GENOMIC DNA]</scope>
    <source>
        <strain evidence="2 3">Stock d4-2</strain>
    </source>
</reference>
<keyword evidence="3" id="KW-1185">Reference proteome</keyword>
<dbReference type="AlphaFoldDB" id="A0CHY9"/>
<proteinExistence type="predicted"/>
<feature type="transmembrane region" description="Helical" evidence="1">
    <location>
        <begin position="20"/>
        <end position="44"/>
    </location>
</feature>
<protein>
    <submittedName>
        <fullName evidence="2">Uncharacterized protein</fullName>
    </submittedName>
</protein>
<gene>
    <name evidence="2" type="ORF">GSPATT00038508001</name>
</gene>
<dbReference type="HOGENOM" id="CLU_2643323_0_0_1"/>
<evidence type="ECO:0000256" key="1">
    <source>
        <dbReference type="SAM" id="Phobius"/>
    </source>
</evidence>
<dbReference type="InParanoid" id="A0CHY9"/>